<dbReference type="EMBL" id="JACSQV010000002">
    <property type="protein sequence ID" value="MBD7917424.1"/>
    <property type="molecule type" value="Genomic_DNA"/>
</dbReference>
<organism evidence="2 3">
    <name type="scientific">Cellulomonas avistercoris</name>
    <dbReference type="NCBI Taxonomy" id="2762242"/>
    <lineage>
        <taxon>Bacteria</taxon>
        <taxon>Bacillati</taxon>
        <taxon>Actinomycetota</taxon>
        <taxon>Actinomycetes</taxon>
        <taxon>Micrococcales</taxon>
        <taxon>Cellulomonadaceae</taxon>
        <taxon>Cellulomonas</taxon>
    </lineage>
</organism>
<evidence type="ECO:0000256" key="1">
    <source>
        <dbReference type="SAM" id="MobiDB-lite"/>
    </source>
</evidence>
<comment type="caution">
    <text evidence="2">The sequence shown here is derived from an EMBL/GenBank/DDBJ whole genome shotgun (WGS) entry which is preliminary data.</text>
</comment>
<proteinExistence type="predicted"/>
<reference evidence="2 3" key="1">
    <citation type="submission" date="2020-08" db="EMBL/GenBank/DDBJ databases">
        <title>A Genomic Blueprint of the Chicken Gut Microbiome.</title>
        <authorList>
            <person name="Gilroy R."/>
            <person name="Ravi A."/>
            <person name="Getino M."/>
            <person name="Pursley I."/>
            <person name="Horton D.L."/>
            <person name="Alikhan N.-F."/>
            <person name="Baker D."/>
            <person name="Gharbi K."/>
            <person name="Hall N."/>
            <person name="Watson M."/>
            <person name="Adriaenssens E.M."/>
            <person name="Foster-Nyarko E."/>
            <person name="Jarju S."/>
            <person name="Secka A."/>
            <person name="Antonio M."/>
            <person name="Oren A."/>
            <person name="Chaudhuri R."/>
            <person name="La Ragione R.M."/>
            <person name="Hildebrand F."/>
            <person name="Pallen M.J."/>
        </authorList>
    </citation>
    <scope>NUCLEOTIDE SEQUENCE [LARGE SCALE GENOMIC DNA]</scope>
    <source>
        <strain evidence="2 3">Sa3CUA2</strain>
    </source>
</reference>
<accession>A0ABR8QAX4</accession>
<feature type="compositionally biased region" description="Acidic residues" evidence="1">
    <location>
        <begin position="462"/>
        <end position="476"/>
    </location>
</feature>
<evidence type="ECO:0000313" key="3">
    <source>
        <dbReference type="Proteomes" id="UP000604241"/>
    </source>
</evidence>
<dbReference type="Pfam" id="PF03382">
    <property type="entry name" value="DUF285"/>
    <property type="match status" value="1"/>
</dbReference>
<feature type="compositionally biased region" description="Low complexity" evidence="1">
    <location>
        <begin position="503"/>
        <end position="512"/>
    </location>
</feature>
<keyword evidence="3" id="KW-1185">Reference proteome</keyword>
<sequence length="522" mass="54432">MRHHVRPLRPLRAALLAVVAAAAVVLALPGTATYAAWRAQAPLDGALASGALAIDAIGAGTWQHESGAAFDPATGRLEPGRAVLYRTVVDVTATGENLRATLRTDVAASLPADLAGRVTFTSDDVVVAGSATPQRVPVTVRVAAASSLPSGDRSFSLRLDLQLTNGHGWRDTASRDLGTLTTRGPAAAGGLLRMSYDLTKGADRTVVLYVDDVDATVQWVEGAATVRLVPGRNVHTYPPGTVQASVLVNGRVGSLGSPAQTVADMQELVQVLNWQEGVGTVDASYAFHNATNLLRVDGIPSTLRTTDHMFSNARSLKQDFPGPAFANVESMSHMFAGATSFNGYVGAWNTAKVRDMSGMFQGATAFNSWIGGWNTSNVEDMTDMFRGARAMAQSVAGWDVGRVTAWDGFNADAPNLTTSLIPAKFRPAAAADDALDALVVGDDTAPPAPQDEAGDGPAGDEAMTDDESLTDGEPVTDDAIHDATDDPAAADVTTLPEPHGGPDADTADATPAVALREEEKDR</sequence>
<name>A0ABR8QAX4_9CELL</name>
<dbReference type="Proteomes" id="UP000604241">
    <property type="component" value="Unassembled WGS sequence"/>
</dbReference>
<feature type="region of interest" description="Disordered" evidence="1">
    <location>
        <begin position="440"/>
        <end position="522"/>
    </location>
</feature>
<gene>
    <name evidence="2" type="ORF">H9657_03905</name>
</gene>
<protein>
    <submittedName>
        <fullName evidence="2">BspA family leucine-rich repeat surface protein</fullName>
    </submittedName>
</protein>
<dbReference type="InterPro" id="IPR005046">
    <property type="entry name" value="DUF285"/>
</dbReference>
<evidence type="ECO:0000313" key="2">
    <source>
        <dbReference type="EMBL" id="MBD7917424.1"/>
    </source>
</evidence>
<dbReference type="RefSeq" id="WP_191780508.1">
    <property type="nucleotide sequence ID" value="NZ_JACSQV010000002.1"/>
</dbReference>